<comment type="caution">
    <text evidence="1">The sequence shown here is derived from an EMBL/GenBank/DDBJ whole genome shotgun (WGS) entry which is preliminary data.</text>
</comment>
<proteinExistence type="predicted"/>
<name>A0A8J3K127_9ACTN</name>
<keyword evidence="2" id="KW-1185">Reference proteome</keyword>
<accession>A0A8J3K127</accession>
<gene>
    <name evidence="1" type="ORF">Cch02nite_39610</name>
</gene>
<dbReference type="Proteomes" id="UP000619293">
    <property type="component" value="Unassembled WGS sequence"/>
</dbReference>
<evidence type="ECO:0000313" key="1">
    <source>
        <dbReference type="EMBL" id="GIF90517.1"/>
    </source>
</evidence>
<dbReference type="EMBL" id="BONG01000023">
    <property type="protein sequence ID" value="GIF90517.1"/>
    <property type="molecule type" value="Genomic_DNA"/>
</dbReference>
<reference evidence="1 2" key="1">
    <citation type="submission" date="2021-01" db="EMBL/GenBank/DDBJ databases">
        <title>Whole genome shotgun sequence of Catellatospora chokoriensis NBRC 107358.</title>
        <authorList>
            <person name="Komaki H."/>
            <person name="Tamura T."/>
        </authorList>
    </citation>
    <scope>NUCLEOTIDE SEQUENCE [LARGE SCALE GENOMIC DNA]</scope>
    <source>
        <strain evidence="1 2">NBRC 107358</strain>
    </source>
</reference>
<evidence type="ECO:0000313" key="2">
    <source>
        <dbReference type="Proteomes" id="UP000619293"/>
    </source>
</evidence>
<sequence>MIGEACISVRSRGPFDLGGCGFPALAERSYLAGVIVDDRPQPLDSCWNYWLCIAGGDQAGIMGMLGLTDPQPTTYALARDMVDDASHGRDTGMVCVTGEINGWTAVVGPWCNPADSSRREEVRLLVEALSGAYGEAHAFYWGAQGDGSTWLIARDGHTVRRYNSLAPWTSLGDPLPIEQHYLDQFNIPGRPEDHADDDDMYDDIYEFEFACSAQKVAETLSLDVVWGMPADADVRGQAVLARVPD</sequence>
<organism evidence="1 2">
    <name type="scientific">Catellatospora chokoriensis</name>
    <dbReference type="NCBI Taxonomy" id="310353"/>
    <lineage>
        <taxon>Bacteria</taxon>
        <taxon>Bacillati</taxon>
        <taxon>Actinomycetota</taxon>
        <taxon>Actinomycetes</taxon>
        <taxon>Micromonosporales</taxon>
        <taxon>Micromonosporaceae</taxon>
        <taxon>Catellatospora</taxon>
    </lineage>
</organism>
<protein>
    <submittedName>
        <fullName evidence="1">Uncharacterized protein</fullName>
    </submittedName>
</protein>
<dbReference type="AlphaFoldDB" id="A0A8J3K127"/>